<organism evidence="1 2">
    <name type="scientific">Durusdinium trenchii</name>
    <dbReference type="NCBI Taxonomy" id="1381693"/>
    <lineage>
        <taxon>Eukaryota</taxon>
        <taxon>Sar</taxon>
        <taxon>Alveolata</taxon>
        <taxon>Dinophyceae</taxon>
        <taxon>Suessiales</taxon>
        <taxon>Symbiodiniaceae</taxon>
        <taxon>Durusdinium</taxon>
    </lineage>
</organism>
<dbReference type="InterPro" id="IPR015943">
    <property type="entry name" value="WD40/YVTN_repeat-like_dom_sf"/>
</dbReference>
<dbReference type="InterPro" id="IPR036322">
    <property type="entry name" value="WD40_repeat_dom_sf"/>
</dbReference>
<reference evidence="1 2" key="1">
    <citation type="submission" date="2024-02" db="EMBL/GenBank/DDBJ databases">
        <authorList>
            <person name="Chen Y."/>
            <person name="Shah S."/>
            <person name="Dougan E. K."/>
            <person name="Thang M."/>
            <person name="Chan C."/>
        </authorList>
    </citation>
    <scope>NUCLEOTIDE SEQUENCE [LARGE SCALE GENOMIC DNA]</scope>
</reference>
<dbReference type="SUPFAM" id="SSF50978">
    <property type="entry name" value="WD40 repeat-like"/>
    <property type="match status" value="1"/>
</dbReference>
<comment type="caution">
    <text evidence="1">The sequence shown here is derived from an EMBL/GenBank/DDBJ whole genome shotgun (WGS) entry which is preliminary data.</text>
</comment>
<gene>
    <name evidence="1" type="ORF">SCF082_LOCUS4079</name>
</gene>
<dbReference type="EMBL" id="CAXAMM010002113">
    <property type="protein sequence ID" value="CAK8994795.1"/>
    <property type="molecule type" value="Genomic_DNA"/>
</dbReference>
<evidence type="ECO:0000313" key="1">
    <source>
        <dbReference type="EMBL" id="CAK8994795.1"/>
    </source>
</evidence>
<proteinExistence type="predicted"/>
<dbReference type="Proteomes" id="UP001642464">
    <property type="component" value="Unassembled WGS sequence"/>
</dbReference>
<keyword evidence="2" id="KW-1185">Reference proteome</keyword>
<protein>
    <submittedName>
        <fullName evidence="1">Uncharacterized protein</fullName>
    </submittedName>
</protein>
<name>A0ABP0HX35_9DINO</name>
<sequence>MYDPDFDWEELDELLTTDRCRRVTCWQAHDAQVNVIRMACANDSHEVYTGCWDSALLRHWAEPGYEAPSQLKELHVGGFLNDFLEISEHWLLVAVSAGLIPTPGESLKVYDLTPTAGLQPVQRCFFHTRGCRALTSGPSLVASISKDALAIFAPEDLRGDAEICVRCLAPNPHGLQEVTSLCWGKFLYSGGTGGALKLWQLGSSSCDSVWSTTVSAGSWVRQIIDCEEYTIVCHSDGVSWVDSRAGAVVGKLECDAQANAACLVGENKLLVGLGCQLAFVDLRFCDQTKQDVVMDLNSVVASLDSGVAGPVVNLLAGLKNGMVETLDVRT</sequence>
<evidence type="ECO:0000313" key="2">
    <source>
        <dbReference type="Proteomes" id="UP001642464"/>
    </source>
</evidence>
<dbReference type="Gene3D" id="2.130.10.10">
    <property type="entry name" value="YVTN repeat-like/Quinoprotein amine dehydrogenase"/>
    <property type="match status" value="1"/>
</dbReference>
<accession>A0ABP0HX35</accession>